<name>A0A2S9KI08_9BURK</name>
<comment type="caution">
    <text evidence="2">The sequence shown here is derived from an EMBL/GenBank/DDBJ whole genome shotgun (WGS) entry which is preliminary data.</text>
</comment>
<dbReference type="OrthoDB" id="9180744at2"/>
<reference evidence="2 3" key="1">
    <citation type="submission" date="2018-03" db="EMBL/GenBank/DDBJ databases">
        <title>Comparative genomics illustrates the genes involved in a hyperalkaliphilic mechanisms of Serpentinomonas isolated from highly-alkaline calcium-rich serpentinized springs.</title>
        <authorList>
            <person name="Suzuki S."/>
            <person name="Ishii S."/>
            <person name="Walworth N."/>
            <person name="Bird L."/>
            <person name="Kuenen J.G."/>
            <person name="Nealson K.H."/>
        </authorList>
    </citation>
    <scope>NUCLEOTIDE SEQUENCE [LARGE SCALE GENOMIC DNA]</scope>
    <source>
        <strain evidence="2 3">83</strain>
    </source>
</reference>
<feature type="chain" id="PRO_5015499321" evidence="1">
    <location>
        <begin position="28"/>
        <end position="114"/>
    </location>
</feature>
<dbReference type="InterPro" id="IPR021647">
    <property type="entry name" value="CusF_Ec"/>
</dbReference>
<evidence type="ECO:0000313" key="2">
    <source>
        <dbReference type="EMBL" id="PRD70081.1"/>
    </source>
</evidence>
<feature type="signal peptide" evidence="1">
    <location>
        <begin position="1"/>
        <end position="27"/>
    </location>
</feature>
<dbReference type="AlphaFoldDB" id="A0A2S9KI08"/>
<proteinExistence type="predicted"/>
<keyword evidence="3" id="KW-1185">Reference proteome</keyword>
<dbReference type="EMBL" id="PVLR01000007">
    <property type="protein sequence ID" value="PRD70081.1"/>
    <property type="molecule type" value="Genomic_DNA"/>
</dbReference>
<sequence>MNHQQKFLTISALALGVIWPASGFAQANSLPPSTVEARPATALSEGEIRRLDPETGKLTIRHGEIRNLDMPPMTMVFTARDKSQLADLKVGDRIRFVASNEGGKYLVSEIQPAQ</sequence>
<organism evidence="2 3">
    <name type="scientific">Malikia spinosa</name>
    <dbReference type="NCBI Taxonomy" id="86180"/>
    <lineage>
        <taxon>Bacteria</taxon>
        <taxon>Pseudomonadati</taxon>
        <taxon>Pseudomonadota</taxon>
        <taxon>Betaproteobacteria</taxon>
        <taxon>Burkholderiales</taxon>
        <taxon>Comamonadaceae</taxon>
        <taxon>Malikia</taxon>
    </lineage>
</organism>
<dbReference type="InterPro" id="IPR042230">
    <property type="entry name" value="CusF_sf"/>
</dbReference>
<gene>
    <name evidence="2" type="ORF">C6P61_02815</name>
</gene>
<dbReference type="RefSeq" id="WP_105728410.1">
    <property type="nucleotide sequence ID" value="NZ_DAIPCI010000002.1"/>
</dbReference>
<dbReference type="Gene3D" id="2.40.50.320">
    <property type="entry name" value="Copper binding periplasmic protein CusF"/>
    <property type="match status" value="1"/>
</dbReference>
<protein>
    <submittedName>
        <fullName evidence="2">Copper-binding protein</fullName>
    </submittedName>
</protein>
<evidence type="ECO:0000256" key="1">
    <source>
        <dbReference type="SAM" id="SignalP"/>
    </source>
</evidence>
<dbReference type="Proteomes" id="UP000238326">
    <property type="component" value="Unassembled WGS sequence"/>
</dbReference>
<evidence type="ECO:0000313" key="3">
    <source>
        <dbReference type="Proteomes" id="UP000238326"/>
    </source>
</evidence>
<keyword evidence="1" id="KW-0732">Signal</keyword>
<dbReference type="Pfam" id="PF11604">
    <property type="entry name" value="CusF_Ec"/>
    <property type="match status" value="1"/>
</dbReference>
<accession>A0A2S9KI08</accession>